<evidence type="ECO:0000259" key="2">
    <source>
        <dbReference type="Pfam" id="PF05970"/>
    </source>
</evidence>
<comment type="cofactor">
    <cofactor evidence="1">
        <name>Mg(2+)</name>
        <dbReference type="ChEBI" id="CHEBI:18420"/>
    </cofactor>
</comment>
<dbReference type="PANTHER" id="PTHR10492">
    <property type="match status" value="1"/>
</dbReference>
<proteinExistence type="inferred from homology"/>
<keyword evidence="1" id="KW-0067">ATP-binding</keyword>
<keyword evidence="1" id="KW-0547">Nucleotide-binding</keyword>
<dbReference type="InterPro" id="IPR010285">
    <property type="entry name" value="DNA_helicase_pif1-like_DEAD"/>
</dbReference>
<feature type="non-terminal residue" evidence="3">
    <location>
        <position position="152"/>
    </location>
</feature>
<dbReference type="GO" id="GO:0000723">
    <property type="term" value="P:telomere maintenance"/>
    <property type="evidence" value="ECO:0007669"/>
    <property type="project" value="InterPro"/>
</dbReference>
<dbReference type="SUPFAM" id="SSF52540">
    <property type="entry name" value="P-loop containing nucleoside triphosphate hydrolases"/>
    <property type="match status" value="1"/>
</dbReference>
<dbReference type="Gene3D" id="3.40.50.300">
    <property type="entry name" value="P-loop containing nucleotide triphosphate hydrolases"/>
    <property type="match status" value="1"/>
</dbReference>
<dbReference type="GO" id="GO:0016887">
    <property type="term" value="F:ATP hydrolysis activity"/>
    <property type="evidence" value="ECO:0007669"/>
    <property type="project" value="RHEA"/>
</dbReference>
<reference evidence="3 4" key="1">
    <citation type="journal article" date="2018" name="Front. Plant Sci.">
        <title>Red Clover (Trifolium pratense) and Zigzag Clover (T. medium) - A Picture of Genomic Similarities and Differences.</title>
        <authorList>
            <person name="Dluhosova J."/>
            <person name="Istvanek J."/>
            <person name="Nedelnik J."/>
            <person name="Repkova J."/>
        </authorList>
    </citation>
    <scope>NUCLEOTIDE SEQUENCE [LARGE SCALE GENOMIC DNA]</scope>
    <source>
        <strain evidence="4">cv. 10/8</strain>
        <tissue evidence="3">Leaf</tissue>
    </source>
</reference>
<dbReference type="PANTHER" id="PTHR10492:SF101">
    <property type="entry name" value="ATP-DEPENDENT DNA HELICASE"/>
    <property type="match status" value="1"/>
</dbReference>
<dbReference type="InterPro" id="IPR027417">
    <property type="entry name" value="P-loop_NTPase"/>
</dbReference>
<dbReference type="GO" id="GO:0005524">
    <property type="term" value="F:ATP binding"/>
    <property type="evidence" value="ECO:0007669"/>
    <property type="project" value="UniProtKB-KW"/>
</dbReference>
<sequence length="152" mass="17571">GQLHRPITVWNRTWEELSDDIQPRQRRITGVHGDLVLTPDQLKSYALAEIEALLQCHGKSLKDYPDMPRPEAGLMPDIGNRLIYDELNYDRQSLSKEHAALMSTMTAEQRRIYDKIMARIERKMPGFFFLYGYGGTGKTYIWRALSAALRSK</sequence>
<keyword evidence="1" id="KW-0234">DNA repair</keyword>
<evidence type="ECO:0000256" key="1">
    <source>
        <dbReference type="RuleBase" id="RU363044"/>
    </source>
</evidence>
<organism evidence="3 4">
    <name type="scientific">Trifolium medium</name>
    <dbReference type="NCBI Taxonomy" id="97028"/>
    <lineage>
        <taxon>Eukaryota</taxon>
        <taxon>Viridiplantae</taxon>
        <taxon>Streptophyta</taxon>
        <taxon>Embryophyta</taxon>
        <taxon>Tracheophyta</taxon>
        <taxon>Spermatophyta</taxon>
        <taxon>Magnoliopsida</taxon>
        <taxon>eudicotyledons</taxon>
        <taxon>Gunneridae</taxon>
        <taxon>Pentapetalae</taxon>
        <taxon>rosids</taxon>
        <taxon>fabids</taxon>
        <taxon>Fabales</taxon>
        <taxon>Fabaceae</taxon>
        <taxon>Papilionoideae</taxon>
        <taxon>50 kb inversion clade</taxon>
        <taxon>NPAAA clade</taxon>
        <taxon>Hologalegina</taxon>
        <taxon>IRL clade</taxon>
        <taxon>Trifolieae</taxon>
        <taxon>Trifolium</taxon>
    </lineage>
</organism>
<accession>A0A392QLG8</accession>
<dbReference type="GO" id="GO:0006310">
    <property type="term" value="P:DNA recombination"/>
    <property type="evidence" value="ECO:0007669"/>
    <property type="project" value="UniProtKB-KW"/>
</dbReference>
<dbReference type="EMBL" id="LXQA010146157">
    <property type="protein sequence ID" value="MCI25253.1"/>
    <property type="molecule type" value="Genomic_DNA"/>
</dbReference>
<evidence type="ECO:0000313" key="4">
    <source>
        <dbReference type="Proteomes" id="UP000265520"/>
    </source>
</evidence>
<protein>
    <recommendedName>
        <fullName evidence="1">ATP-dependent DNA helicase</fullName>
        <ecNumber evidence="1">5.6.2.3</ecNumber>
    </recommendedName>
</protein>
<comment type="caution">
    <text evidence="3">The sequence shown here is derived from an EMBL/GenBank/DDBJ whole genome shotgun (WGS) entry which is preliminary data.</text>
</comment>
<dbReference type="GO" id="GO:0043139">
    <property type="term" value="F:5'-3' DNA helicase activity"/>
    <property type="evidence" value="ECO:0007669"/>
    <property type="project" value="UniProtKB-EC"/>
</dbReference>
<dbReference type="Pfam" id="PF05970">
    <property type="entry name" value="PIF1"/>
    <property type="match status" value="1"/>
</dbReference>
<comment type="catalytic activity">
    <reaction evidence="1">
        <text>ATP + H2O = ADP + phosphate + H(+)</text>
        <dbReference type="Rhea" id="RHEA:13065"/>
        <dbReference type="ChEBI" id="CHEBI:15377"/>
        <dbReference type="ChEBI" id="CHEBI:15378"/>
        <dbReference type="ChEBI" id="CHEBI:30616"/>
        <dbReference type="ChEBI" id="CHEBI:43474"/>
        <dbReference type="ChEBI" id="CHEBI:456216"/>
        <dbReference type="EC" id="5.6.2.3"/>
    </reaction>
</comment>
<dbReference type="Proteomes" id="UP000265520">
    <property type="component" value="Unassembled WGS sequence"/>
</dbReference>
<keyword evidence="1" id="KW-0233">DNA recombination</keyword>
<evidence type="ECO:0000313" key="3">
    <source>
        <dbReference type="EMBL" id="MCI25253.1"/>
    </source>
</evidence>
<keyword evidence="1" id="KW-0378">Hydrolase</keyword>
<keyword evidence="1 3" id="KW-0347">Helicase</keyword>
<dbReference type="EC" id="5.6.2.3" evidence="1"/>
<keyword evidence="1" id="KW-0227">DNA damage</keyword>
<keyword evidence="4" id="KW-1185">Reference proteome</keyword>
<name>A0A392QLG8_9FABA</name>
<dbReference type="GO" id="GO:0006281">
    <property type="term" value="P:DNA repair"/>
    <property type="evidence" value="ECO:0007669"/>
    <property type="project" value="UniProtKB-KW"/>
</dbReference>
<dbReference type="AlphaFoldDB" id="A0A392QLG8"/>
<feature type="domain" description="DNA helicase Pif1-like DEAD-box helicase" evidence="2">
    <location>
        <begin position="105"/>
        <end position="152"/>
    </location>
</feature>
<feature type="non-terminal residue" evidence="3">
    <location>
        <position position="1"/>
    </location>
</feature>
<comment type="similarity">
    <text evidence="1">Belongs to the helicase family.</text>
</comment>